<evidence type="ECO:0000256" key="1">
    <source>
        <dbReference type="SAM" id="Coils"/>
    </source>
</evidence>
<sequence>MATTAGFEQTKEEVNHDEVCEPCLPIDLSEEPVQHTPASNCVDHCDVTPLQQMPETYSSDSLTNDETIQGLKKRVEELEELLQESYRTIETLNHLLYPDHSIDGNLIEEFPVSGSDELYSETQAQDQFSSPTLVNFTSHLHGSNYSTGKSPGPVDQMAEEYEDRHHEDEFSTQQRTCDSPLPDSLDECCTPPYSESYEMEEEYPFQVEVDTPMLDSVSALQKEQNPPKIETTKALASRIARTPSQDYRESKARTRALYRRSQHPQSSWHRFSKSSFKECYRIAASASLRSSSIAMRASASFDSRGRPHHQTPRPRRLYQDTREPIHIPGRKTGYPARQPPISDRISKPANNRANEYVYRREHIRSREPEFAARLADYAQKLPRGYSNGTSHNVRHYDEGWSSRRPTSSSGRQNLHRRREYYGERS</sequence>
<proteinExistence type="predicted"/>
<feature type="compositionally biased region" description="Polar residues" evidence="2">
    <location>
        <begin position="403"/>
        <end position="412"/>
    </location>
</feature>
<keyword evidence="1" id="KW-0175">Coiled coil</keyword>
<dbReference type="HOGENOM" id="CLU_645702_0_0_1"/>
<gene>
    <name evidence="3" type="ORF">MELLADRAFT_113094</name>
</gene>
<feature type="coiled-coil region" evidence="1">
    <location>
        <begin position="68"/>
        <end position="95"/>
    </location>
</feature>
<dbReference type="InParanoid" id="F4S8Q1"/>
<dbReference type="RefSeq" id="XP_007417800.1">
    <property type="nucleotide sequence ID" value="XM_007417738.1"/>
</dbReference>
<dbReference type="KEGG" id="mlr:MELLADRAFT_113094"/>
<feature type="region of interest" description="Disordered" evidence="2">
    <location>
        <begin position="239"/>
        <end position="264"/>
    </location>
</feature>
<dbReference type="GeneID" id="18924882"/>
<organism evidence="4">
    <name type="scientific">Melampsora larici-populina (strain 98AG31 / pathotype 3-4-7)</name>
    <name type="common">Poplar leaf rust fungus</name>
    <dbReference type="NCBI Taxonomy" id="747676"/>
    <lineage>
        <taxon>Eukaryota</taxon>
        <taxon>Fungi</taxon>
        <taxon>Dikarya</taxon>
        <taxon>Basidiomycota</taxon>
        <taxon>Pucciniomycotina</taxon>
        <taxon>Pucciniomycetes</taxon>
        <taxon>Pucciniales</taxon>
        <taxon>Melampsoraceae</taxon>
        <taxon>Melampsora</taxon>
    </lineage>
</organism>
<accession>F4S8Q1</accession>
<evidence type="ECO:0000313" key="4">
    <source>
        <dbReference type="Proteomes" id="UP000001072"/>
    </source>
</evidence>
<dbReference type="VEuPathDB" id="FungiDB:MELLADRAFT_113094"/>
<name>F4S8Q1_MELLP</name>
<feature type="region of interest" description="Disordered" evidence="2">
    <location>
        <begin position="382"/>
        <end position="425"/>
    </location>
</feature>
<feature type="region of interest" description="Disordered" evidence="2">
    <location>
        <begin position="299"/>
        <end position="347"/>
    </location>
</feature>
<dbReference type="OrthoDB" id="10428182at2759"/>
<dbReference type="Proteomes" id="UP000001072">
    <property type="component" value="Unassembled WGS sequence"/>
</dbReference>
<feature type="compositionally biased region" description="Basic residues" evidence="2">
    <location>
        <begin position="306"/>
        <end position="316"/>
    </location>
</feature>
<evidence type="ECO:0000256" key="2">
    <source>
        <dbReference type="SAM" id="MobiDB-lite"/>
    </source>
</evidence>
<evidence type="ECO:0000313" key="3">
    <source>
        <dbReference type="EMBL" id="EGF98985.1"/>
    </source>
</evidence>
<protein>
    <submittedName>
        <fullName evidence="3">Uncharacterized protein</fullName>
    </submittedName>
</protein>
<feature type="compositionally biased region" description="Basic residues" evidence="2">
    <location>
        <begin position="253"/>
        <end position="262"/>
    </location>
</feature>
<reference evidence="4" key="1">
    <citation type="journal article" date="2011" name="Proc. Natl. Acad. Sci. U.S.A.">
        <title>Obligate biotrophy features unraveled by the genomic analysis of rust fungi.</title>
        <authorList>
            <person name="Duplessis S."/>
            <person name="Cuomo C.A."/>
            <person name="Lin Y.-C."/>
            <person name="Aerts A."/>
            <person name="Tisserant E."/>
            <person name="Veneault-Fourrey C."/>
            <person name="Joly D.L."/>
            <person name="Hacquard S."/>
            <person name="Amselem J."/>
            <person name="Cantarel B.L."/>
            <person name="Chiu R."/>
            <person name="Coutinho P.M."/>
            <person name="Feau N."/>
            <person name="Field M."/>
            <person name="Frey P."/>
            <person name="Gelhaye E."/>
            <person name="Goldberg J."/>
            <person name="Grabherr M.G."/>
            <person name="Kodira C.D."/>
            <person name="Kohler A."/>
            <person name="Kuees U."/>
            <person name="Lindquist E.A."/>
            <person name="Lucas S.M."/>
            <person name="Mago R."/>
            <person name="Mauceli E."/>
            <person name="Morin E."/>
            <person name="Murat C."/>
            <person name="Pangilinan J.L."/>
            <person name="Park R."/>
            <person name="Pearson M."/>
            <person name="Quesneville H."/>
            <person name="Rouhier N."/>
            <person name="Sakthikumar S."/>
            <person name="Salamov A.A."/>
            <person name="Schmutz J."/>
            <person name="Selles B."/>
            <person name="Shapiro H."/>
            <person name="Tanguay P."/>
            <person name="Tuskan G.A."/>
            <person name="Henrissat B."/>
            <person name="Van de Peer Y."/>
            <person name="Rouze P."/>
            <person name="Ellis J.G."/>
            <person name="Dodds P.N."/>
            <person name="Schein J.E."/>
            <person name="Zhong S."/>
            <person name="Hamelin R.C."/>
            <person name="Grigoriev I.V."/>
            <person name="Szabo L.J."/>
            <person name="Martin F."/>
        </authorList>
    </citation>
    <scope>NUCLEOTIDE SEQUENCE [LARGE SCALE GENOMIC DNA]</scope>
    <source>
        <strain evidence="4">98AG31 / pathotype 3-4-7</strain>
    </source>
</reference>
<keyword evidence="4" id="KW-1185">Reference proteome</keyword>
<dbReference type="AlphaFoldDB" id="F4S8Q1"/>
<dbReference type="EMBL" id="GL883166">
    <property type="protein sequence ID" value="EGF98985.1"/>
    <property type="molecule type" value="Genomic_DNA"/>
</dbReference>